<keyword evidence="3 8" id="KW-0597">Phosphoprotein</keyword>
<evidence type="ECO:0000313" key="15">
    <source>
        <dbReference type="Proteomes" id="UP001558101"/>
    </source>
</evidence>
<dbReference type="CDD" id="cd00383">
    <property type="entry name" value="trans_reg_C"/>
    <property type="match status" value="1"/>
</dbReference>
<proteinExistence type="predicted"/>
<comment type="subcellular location">
    <subcellularLocation>
        <location evidence="1">Cytoplasm</location>
    </subcellularLocation>
</comment>
<accession>A0A2X2IVY0</accession>
<evidence type="ECO:0000256" key="1">
    <source>
        <dbReference type="ARBA" id="ARBA00004496"/>
    </source>
</evidence>
<feature type="domain" description="OmpR/PhoB-type" evidence="11">
    <location>
        <begin position="124"/>
        <end position="218"/>
    </location>
</feature>
<sequence length="222" mass="24883">MNILLVEDDLQLGKALCRALELAGFELCWVRLVHDAQTRLSQGSFDLMLLDLTLPDGDGLKKLVEWRAAGQNIPIIILTARDRIESLVNSLDSGADDFLAKPFALPELISRVKAVNRRMAGFASQTWSLGNLYLDPINHQVTLDDELLLLSKKEYRLLHELMRCAGTVVRKTALEQSLFGHGDSVESNSLEVHMHNLRRKIGKEKIITVRGIGYLLKKETLG</sequence>
<dbReference type="Pfam" id="PF00072">
    <property type="entry name" value="Response_reg"/>
    <property type="match status" value="1"/>
</dbReference>
<dbReference type="PANTHER" id="PTHR48111:SF35">
    <property type="entry name" value="TRANSCRIPTIONAL REGULATORY PROTEIN QSEB"/>
    <property type="match status" value="1"/>
</dbReference>
<dbReference type="PROSITE" id="PS51755">
    <property type="entry name" value="OMPR_PHOB"/>
    <property type="match status" value="1"/>
</dbReference>
<keyword evidence="7" id="KW-0804">Transcription</keyword>
<feature type="domain" description="Response regulatory" evidence="10">
    <location>
        <begin position="2"/>
        <end position="116"/>
    </location>
</feature>
<dbReference type="SMART" id="SM00862">
    <property type="entry name" value="Trans_reg_C"/>
    <property type="match status" value="1"/>
</dbReference>
<evidence type="ECO:0000256" key="8">
    <source>
        <dbReference type="PROSITE-ProRule" id="PRU00169"/>
    </source>
</evidence>
<evidence type="ECO:0000256" key="5">
    <source>
        <dbReference type="ARBA" id="ARBA00023015"/>
    </source>
</evidence>
<dbReference type="RefSeq" id="WP_017893868.1">
    <property type="nucleotide sequence ID" value="NZ_CAMIRF010000004.1"/>
</dbReference>
<dbReference type="AlphaFoldDB" id="A0A2X2IVY0"/>
<dbReference type="Proteomes" id="UP000255529">
    <property type="component" value="Unassembled WGS sequence"/>
</dbReference>
<dbReference type="EMBL" id="JBFQXQ010000006">
    <property type="protein sequence ID" value="MEX3175134.1"/>
    <property type="molecule type" value="Genomic_DNA"/>
</dbReference>
<reference evidence="13 14" key="1">
    <citation type="submission" date="2018-06" db="EMBL/GenBank/DDBJ databases">
        <authorList>
            <consortium name="Pathogen Informatics"/>
            <person name="Doyle S."/>
        </authorList>
    </citation>
    <scope>NUCLEOTIDE SEQUENCE [LARGE SCALE GENOMIC DNA]</scope>
    <source>
        <strain evidence="13 14">NCTC11544</strain>
    </source>
</reference>
<keyword evidence="5" id="KW-0805">Transcription regulation</keyword>
<evidence type="ECO:0000256" key="6">
    <source>
        <dbReference type="ARBA" id="ARBA00023125"/>
    </source>
</evidence>
<dbReference type="GeneID" id="74952277"/>
<dbReference type="CDD" id="cd17624">
    <property type="entry name" value="REC_OmpR_PmrA-like"/>
    <property type="match status" value="1"/>
</dbReference>
<name>A0A2X2IVY0_9GAMM</name>
<keyword evidence="2" id="KW-0963">Cytoplasm</keyword>
<dbReference type="GO" id="GO:0032993">
    <property type="term" value="C:protein-DNA complex"/>
    <property type="evidence" value="ECO:0007669"/>
    <property type="project" value="TreeGrafter"/>
</dbReference>
<evidence type="ECO:0000256" key="9">
    <source>
        <dbReference type="PROSITE-ProRule" id="PRU01091"/>
    </source>
</evidence>
<protein>
    <submittedName>
        <fullName evidence="12">Response regulator</fullName>
    </submittedName>
    <submittedName>
        <fullName evidence="13">Swarming motility regulation protein rssB</fullName>
    </submittedName>
</protein>
<dbReference type="InterPro" id="IPR011006">
    <property type="entry name" value="CheY-like_superfamily"/>
</dbReference>
<reference evidence="12 15" key="2">
    <citation type="submission" date="2024-07" db="EMBL/GenBank/DDBJ databases">
        <title>Genomes of novel Serratia strains from suburban soil.</title>
        <authorList>
            <person name="Markert E.X."/>
            <person name="Severe K."/>
            <person name="Severe L."/>
            <person name="Twing K.I."/>
            <person name="Ward L.M."/>
        </authorList>
    </citation>
    <scope>NUCLEOTIDE SEQUENCE [LARGE SCALE GENOMIC DNA]</scope>
    <source>
        <strain evidence="12 15">3C-UT</strain>
    </source>
</reference>
<feature type="modified residue" description="4-aspartylphosphate" evidence="8">
    <location>
        <position position="51"/>
    </location>
</feature>
<dbReference type="GO" id="GO:0000976">
    <property type="term" value="F:transcription cis-regulatory region binding"/>
    <property type="evidence" value="ECO:0007669"/>
    <property type="project" value="TreeGrafter"/>
</dbReference>
<evidence type="ECO:0000313" key="14">
    <source>
        <dbReference type="Proteomes" id="UP000255529"/>
    </source>
</evidence>
<dbReference type="GO" id="GO:0000156">
    <property type="term" value="F:phosphorelay response regulator activity"/>
    <property type="evidence" value="ECO:0007669"/>
    <property type="project" value="TreeGrafter"/>
</dbReference>
<evidence type="ECO:0000313" key="12">
    <source>
        <dbReference type="EMBL" id="MEX3175134.1"/>
    </source>
</evidence>
<gene>
    <name evidence="13" type="primary">rssB</name>
    <name evidence="12" type="ORF">AB4M04_23970</name>
    <name evidence="13" type="ORF">NCTC11544_03375</name>
</gene>
<dbReference type="PANTHER" id="PTHR48111">
    <property type="entry name" value="REGULATOR OF RPOS"/>
    <property type="match status" value="1"/>
</dbReference>
<dbReference type="GO" id="GO:0006355">
    <property type="term" value="P:regulation of DNA-templated transcription"/>
    <property type="evidence" value="ECO:0007669"/>
    <property type="project" value="InterPro"/>
</dbReference>
<keyword evidence="15" id="KW-1185">Reference proteome</keyword>
<evidence type="ECO:0000256" key="7">
    <source>
        <dbReference type="ARBA" id="ARBA00023163"/>
    </source>
</evidence>
<dbReference type="InterPro" id="IPR039420">
    <property type="entry name" value="WalR-like"/>
</dbReference>
<dbReference type="InterPro" id="IPR001867">
    <property type="entry name" value="OmpR/PhoB-type_DNA-bd"/>
</dbReference>
<dbReference type="InterPro" id="IPR036388">
    <property type="entry name" value="WH-like_DNA-bd_sf"/>
</dbReference>
<dbReference type="PROSITE" id="PS50110">
    <property type="entry name" value="RESPONSE_REGULATORY"/>
    <property type="match status" value="1"/>
</dbReference>
<evidence type="ECO:0000256" key="3">
    <source>
        <dbReference type="ARBA" id="ARBA00022553"/>
    </source>
</evidence>
<dbReference type="Pfam" id="PF00486">
    <property type="entry name" value="Trans_reg_C"/>
    <property type="match status" value="1"/>
</dbReference>
<dbReference type="SMART" id="SM00448">
    <property type="entry name" value="REC"/>
    <property type="match status" value="1"/>
</dbReference>
<evidence type="ECO:0000256" key="4">
    <source>
        <dbReference type="ARBA" id="ARBA00023012"/>
    </source>
</evidence>
<keyword evidence="6 9" id="KW-0238">DNA-binding</keyword>
<evidence type="ECO:0000256" key="2">
    <source>
        <dbReference type="ARBA" id="ARBA00022490"/>
    </source>
</evidence>
<dbReference type="SUPFAM" id="SSF52172">
    <property type="entry name" value="CheY-like"/>
    <property type="match status" value="1"/>
</dbReference>
<evidence type="ECO:0000259" key="10">
    <source>
        <dbReference type="PROSITE" id="PS50110"/>
    </source>
</evidence>
<dbReference type="Gene3D" id="3.40.50.2300">
    <property type="match status" value="1"/>
</dbReference>
<dbReference type="InterPro" id="IPR001789">
    <property type="entry name" value="Sig_transdc_resp-reg_receiver"/>
</dbReference>
<evidence type="ECO:0000259" key="11">
    <source>
        <dbReference type="PROSITE" id="PS51755"/>
    </source>
</evidence>
<evidence type="ECO:0000313" key="13">
    <source>
        <dbReference type="EMBL" id="SUI73687.1"/>
    </source>
</evidence>
<dbReference type="Proteomes" id="UP001558101">
    <property type="component" value="Unassembled WGS sequence"/>
</dbReference>
<dbReference type="Gene3D" id="1.10.10.10">
    <property type="entry name" value="Winged helix-like DNA-binding domain superfamily/Winged helix DNA-binding domain"/>
    <property type="match status" value="1"/>
</dbReference>
<organism evidence="13 14">
    <name type="scientific">Serratia quinivorans</name>
    <dbReference type="NCBI Taxonomy" id="137545"/>
    <lineage>
        <taxon>Bacteria</taxon>
        <taxon>Pseudomonadati</taxon>
        <taxon>Pseudomonadota</taxon>
        <taxon>Gammaproteobacteria</taxon>
        <taxon>Enterobacterales</taxon>
        <taxon>Yersiniaceae</taxon>
        <taxon>Serratia</taxon>
    </lineage>
</organism>
<dbReference type="EMBL" id="UGYN01000002">
    <property type="protein sequence ID" value="SUI73687.1"/>
    <property type="molecule type" value="Genomic_DNA"/>
</dbReference>
<keyword evidence="4" id="KW-0902">Two-component regulatory system</keyword>
<feature type="DNA-binding region" description="OmpR/PhoB-type" evidence="9">
    <location>
        <begin position="124"/>
        <end position="218"/>
    </location>
</feature>
<dbReference type="GO" id="GO:0005829">
    <property type="term" value="C:cytosol"/>
    <property type="evidence" value="ECO:0007669"/>
    <property type="project" value="TreeGrafter"/>
</dbReference>